<dbReference type="GO" id="GO:0008610">
    <property type="term" value="P:lipid biosynthetic process"/>
    <property type="evidence" value="ECO:0007669"/>
    <property type="project" value="TreeGrafter"/>
</dbReference>
<organism evidence="3 4">
    <name type="scientific">Zhenpiania hominis</name>
    <dbReference type="NCBI Taxonomy" id="2763644"/>
    <lineage>
        <taxon>Bacteria</taxon>
        <taxon>Bacillati</taxon>
        <taxon>Bacillota</taxon>
        <taxon>Clostridia</taxon>
        <taxon>Peptostreptococcales</taxon>
        <taxon>Anaerovoracaceae</taxon>
        <taxon>Zhenpiania</taxon>
    </lineage>
</organism>
<sequence length="233" mass="26604">MKLFCIPYAGGSASVYSGWNPILRENIQLVPVELSGKGVRAAEPLYENWEDALEDVYSSITEKIEPGEEYALFGHSMGSWIAYEILKILCRKKMPQPLHVFFSGNTPPFMLPREEAISGLPDEEFIEKILEMGDTPAEAFSEEIRDYFLPRFKNDYRLVESYHHHYEDIDYSGGIHVFYGKYDSVTKEDAEQWKKYGHNSFGTYEFESGHMFIKDCAGDVVGAINSILGKEPL</sequence>
<dbReference type="PANTHER" id="PTHR11487:SF0">
    <property type="entry name" value="S-ACYL FATTY ACID SYNTHASE THIOESTERASE, MEDIUM CHAIN"/>
    <property type="match status" value="1"/>
</dbReference>
<dbReference type="InterPro" id="IPR012223">
    <property type="entry name" value="TEII"/>
</dbReference>
<gene>
    <name evidence="3" type="ORF">H9L42_08670</name>
</gene>
<evidence type="ECO:0000313" key="4">
    <source>
        <dbReference type="Proteomes" id="UP000602647"/>
    </source>
</evidence>
<dbReference type="PANTHER" id="PTHR11487">
    <property type="entry name" value="THIOESTERASE"/>
    <property type="match status" value="1"/>
</dbReference>
<dbReference type="Gene3D" id="3.40.50.1820">
    <property type="entry name" value="alpha/beta hydrolase"/>
    <property type="match status" value="1"/>
</dbReference>
<evidence type="ECO:0000256" key="1">
    <source>
        <dbReference type="ARBA" id="ARBA00007169"/>
    </source>
</evidence>
<dbReference type="InterPro" id="IPR029058">
    <property type="entry name" value="AB_hydrolase_fold"/>
</dbReference>
<feature type="domain" description="Thioesterase" evidence="2">
    <location>
        <begin position="2"/>
        <end position="226"/>
    </location>
</feature>
<dbReference type="Pfam" id="PF00975">
    <property type="entry name" value="Thioesterase"/>
    <property type="match status" value="1"/>
</dbReference>
<dbReference type="SUPFAM" id="SSF53474">
    <property type="entry name" value="alpha/beta-Hydrolases"/>
    <property type="match status" value="1"/>
</dbReference>
<evidence type="ECO:0000259" key="2">
    <source>
        <dbReference type="Pfam" id="PF00975"/>
    </source>
</evidence>
<dbReference type="EMBL" id="JACRYT010000007">
    <property type="protein sequence ID" value="MBC6679900.1"/>
    <property type="molecule type" value="Genomic_DNA"/>
</dbReference>
<keyword evidence="4" id="KW-1185">Reference proteome</keyword>
<name>A0A923SQV2_9FIRM</name>
<comment type="similarity">
    <text evidence="1">Belongs to the thioesterase family.</text>
</comment>
<proteinExistence type="inferred from homology"/>
<accession>A0A923SQV2</accession>
<dbReference type="InterPro" id="IPR001031">
    <property type="entry name" value="Thioesterase"/>
</dbReference>
<dbReference type="RefSeq" id="WP_187302999.1">
    <property type="nucleotide sequence ID" value="NZ_CBCTON010000029.1"/>
</dbReference>
<dbReference type="Proteomes" id="UP000602647">
    <property type="component" value="Unassembled WGS sequence"/>
</dbReference>
<protein>
    <submittedName>
        <fullName evidence="3">Thioesterase</fullName>
    </submittedName>
</protein>
<comment type="caution">
    <text evidence="3">The sequence shown here is derived from an EMBL/GenBank/DDBJ whole genome shotgun (WGS) entry which is preliminary data.</text>
</comment>
<reference evidence="3" key="1">
    <citation type="submission" date="2020-08" db="EMBL/GenBank/DDBJ databases">
        <title>Genome public.</title>
        <authorList>
            <person name="Liu C."/>
            <person name="Sun Q."/>
        </authorList>
    </citation>
    <scope>NUCLEOTIDE SEQUENCE</scope>
    <source>
        <strain evidence="3">BX12</strain>
    </source>
</reference>
<evidence type="ECO:0000313" key="3">
    <source>
        <dbReference type="EMBL" id="MBC6679900.1"/>
    </source>
</evidence>
<dbReference type="AlphaFoldDB" id="A0A923SQV2"/>